<name>A0A401TAA9_CHIPU</name>
<dbReference type="EMBL" id="BEZZ01026655">
    <property type="protein sequence ID" value="GCC39591.1"/>
    <property type="molecule type" value="Genomic_DNA"/>
</dbReference>
<proteinExistence type="predicted"/>
<accession>A0A401TAA9</accession>
<reference evidence="1 2" key="1">
    <citation type="journal article" date="2018" name="Nat. Ecol. Evol.">
        <title>Shark genomes provide insights into elasmobranch evolution and the origin of vertebrates.</title>
        <authorList>
            <person name="Hara Y"/>
            <person name="Yamaguchi K"/>
            <person name="Onimaru K"/>
            <person name="Kadota M"/>
            <person name="Koyanagi M"/>
            <person name="Keeley SD"/>
            <person name="Tatsumi K"/>
            <person name="Tanaka K"/>
            <person name="Motone F"/>
            <person name="Kageyama Y"/>
            <person name="Nozu R"/>
            <person name="Adachi N"/>
            <person name="Nishimura O"/>
            <person name="Nakagawa R"/>
            <person name="Tanegashima C"/>
            <person name="Kiyatake I"/>
            <person name="Matsumoto R"/>
            <person name="Murakumo K"/>
            <person name="Nishida K"/>
            <person name="Terakita A"/>
            <person name="Kuratani S"/>
            <person name="Sato K"/>
            <person name="Hyodo S Kuraku.S."/>
        </authorList>
    </citation>
    <scope>NUCLEOTIDE SEQUENCE [LARGE SCALE GENOMIC DNA]</scope>
</reference>
<evidence type="ECO:0000313" key="1">
    <source>
        <dbReference type="EMBL" id="GCC39591.1"/>
    </source>
</evidence>
<gene>
    <name evidence="1" type="ORF">chiPu_0023768</name>
</gene>
<evidence type="ECO:0000313" key="2">
    <source>
        <dbReference type="Proteomes" id="UP000287033"/>
    </source>
</evidence>
<keyword evidence="2" id="KW-1185">Reference proteome</keyword>
<protein>
    <submittedName>
        <fullName evidence="1">Uncharacterized protein</fullName>
    </submittedName>
</protein>
<feature type="non-terminal residue" evidence="1">
    <location>
        <position position="1"/>
    </location>
</feature>
<organism evidence="1 2">
    <name type="scientific">Chiloscyllium punctatum</name>
    <name type="common">Brownbanded bambooshark</name>
    <name type="synonym">Hemiscyllium punctatum</name>
    <dbReference type="NCBI Taxonomy" id="137246"/>
    <lineage>
        <taxon>Eukaryota</taxon>
        <taxon>Metazoa</taxon>
        <taxon>Chordata</taxon>
        <taxon>Craniata</taxon>
        <taxon>Vertebrata</taxon>
        <taxon>Chondrichthyes</taxon>
        <taxon>Elasmobranchii</taxon>
        <taxon>Galeomorphii</taxon>
        <taxon>Galeoidea</taxon>
        <taxon>Orectolobiformes</taxon>
        <taxon>Hemiscylliidae</taxon>
        <taxon>Chiloscyllium</taxon>
    </lineage>
</organism>
<comment type="caution">
    <text evidence="1">The sequence shown here is derived from an EMBL/GenBank/DDBJ whole genome shotgun (WGS) entry which is preliminary data.</text>
</comment>
<dbReference type="Proteomes" id="UP000287033">
    <property type="component" value="Unassembled WGS sequence"/>
</dbReference>
<sequence>PLLKLSVWLREQQGSETAFPVSTKLESQGQERE</sequence>
<dbReference type="AlphaFoldDB" id="A0A401TAA9"/>